<dbReference type="Gene3D" id="3.30.70.370">
    <property type="match status" value="1"/>
</dbReference>
<organism evidence="4 5">
    <name type="scientific">Pararge aegeria aegeria</name>
    <dbReference type="NCBI Taxonomy" id="348720"/>
    <lineage>
        <taxon>Eukaryota</taxon>
        <taxon>Metazoa</taxon>
        <taxon>Ecdysozoa</taxon>
        <taxon>Arthropoda</taxon>
        <taxon>Hexapoda</taxon>
        <taxon>Insecta</taxon>
        <taxon>Pterygota</taxon>
        <taxon>Neoptera</taxon>
        <taxon>Endopterygota</taxon>
        <taxon>Lepidoptera</taxon>
        <taxon>Glossata</taxon>
        <taxon>Ditrysia</taxon>
        <taxon>Papilionoidea</taxon>
        <taxon>Nymphalidae</taxon>
        <taxon>Satyrinae</taxon>
        <taxon>Satyrini</taxon>
        <taxon>Parargina</taxon>
        <taxon>Pararge</taxon>
    </lineage>
</organism>
<dbReference type="OrthoDB" id="275278at2759"/>
<sequence>MDKGTKCTGDQQIKLQYERYLSPYGRKVMSALMNVNKERKTVNSLKPILNQPTHSRCRNKLVLSFNSCGNSGTLPVFNDIFETSVDITTSELIPTNRNTYTNELSLISSSKDLLKIPFNNAVVTTENVCNGNVPNYDNSQLMQQYSNDKENIPPTVINEPSENISWNNMFDPDTIQYCAKNNTQKDISPYKESRIEIFNSNENLKKNLAKPQIKKTILPNKNNEKLNFRKAKYTTTVNNWLNDINTITSVDKESIDSHQNQENGCKSQSRIMFNKERKKKRCIQAQLANKDGVMKYKKPKFNDLVVNNENDHKISPDRNNNRSEPINDNTVNKCKLELKSGVFNEKKANPKKLFGSLKEPNIPSETINESDVKLVKEKKPKAKKFVAPVKSNIPVKDINYNVVIINSLIDISAIQSELEKIDADEGAMILVYSNGFCQLNRQQTDETCPPEGIMFGFQDTYYYIEGHVDGIMDALGRILSANTLISFDAKSVLVHFMSQYGLFPESLNIIDTKIGSSLIRPDEPPENFSQMQELLGFSAQFTIATDCALQKVAWYMTLLKECSSKLKCLLLEQGLWKVFADIEMRIVPVIAGMEYRGISVDMTKLKSMEDLLLARMKEIEGQCHKAAGRVFQINSAVQVRALIYDELKLDTTSNIKIRETICKGAKSTSEAMLRSLGAAHALPRLVVEYRHLHKAHATFLAGIAQHVRDGVVRPTWDQTAAATGRIASNNPNLQAIPKMPFNLILFPNDDNKGSPSPTLSFRSVYVARAGHSLLAADFKHVECRVWAHLADDRRLLAALASPDLFRELAADW</sequence>
<feature type="region of interest" description="Disordered" evidence="2">
    <location>
        <begin position="309"/>
        <end position="328"/>
    </location>
</feature>
<dbReference type="GO" id="GO:0003887">
    <property type="term" value="F:DNA-directed DNA polymerase activity"/>
    <property type="evidence" value="ECO:0007669"/>
    <property type="project" value="InterPro"/>
</dbReference>
<dbReference type="Gene3D" id="3.30.420.10">
    <property type="entry name" value="Ribonuclease H-like superfamily/Ribonuclease H"/>
    <property type="match status" value="1"/>
</dbReference>
<keyword evidence="5" id="KW-1185">Reference proteome</keyword>
<dbReference type="AlphaFoldDB" id="A0A8S4RHB2"/>
<gene>
    <name evidence="4" type="primary">jg21264</name>
    <name evidence="4" type="ORF">PAEG_LOCUS13879</name>
</gene>
<name>A0A8S4RHB2_9NEOP</name>
<dbReference type="GO" id="GO:0003677">
    <property type="term" value="F:DNA binding"/>
    <property type="evidence" value="ECO:0007669"/>
    <property type="project" value="InterPro"/>
</dbReference>
<evidence type="ECO:0000313" key="4">
    <source>
        <dbReference type="EMBL" id="CAH2236505.1"/>
    </source>
</evidence>
<dbReference type="InterPro" id="IPR043502">
    <property type="entry name" value="DNA/RNA_pol_sf"/>
</dbReference>
<evidence type="ECO:0000259" key="3">
    <source>
        <dbReference type="Pfam" id="PF00476"/>
    </source>
</evidence>
<dbReference type="Proteomes" id="UP000838756">
    <property type="component" value="Unassembled WGS sequence"/>
</dbReference>
<evidence type="ECO:0000256" key="1">
    <source>
        <dbReference type="ARBA" id="ARBA00022705"/>
    </source>
</evidence>
<proteinExistence type="predicted"/>
<dbReference type="SUPFAM" id="SSF56672">
    <property type="entry name" value="DNA/RNA polymerases"/>
    <property type="match status" value="1"/>
</dbReference>
<evidence type="ECO:0000256" key="2">
    <source>
        <dbReference type="SAM" id="MobiDB-lite"/>
    </source>
</evidence>
<dbReference type="InterPro" id="IPR036397">
    <property type="entry name" value="RNaseH_sf"/>
</dbReference>
<dbReference type="Gene3D" id="1.20.1060.10">
    <property type="entry name" value="Taq DNA Polymerase, Chain T, domain 4"/>
    <property type="match status" value="1"/>
</dbReference>
<feature type="domain" description="DNA-directed DNA polymerase family A palm" evidence="3">
    <location>
        <begin position="604"/>
        <end position="812"/>
    </location>
</feature>
<dbReference type="InterPro" id="IPR002298">
    <property type="entry name" value="DNA_polymerase_A"/>
</dbReference>
<dbReference type="GO" id="GO:0006261">
    <property type="term" value="P:DNA-templated DNA replication"/>
    <property type="evidence" value="ECO:0007669"/>
    <property type="project" value="InterPro"/>
</dbReference>
<comment type="caution">
    <text evidence="4">The sequence shown here is derived from an EMBL/GenBank/DDBJ whole genome shotgun (WGS) entry which is preliminary data.</text>
</comment>
<dbReference type="InterPro" id="IPR001098">
    <property type="entry name" value="DNA-dir_DNA_pol_A_palm_dom"/>
</dbReference>
<dbReference type="GO" id="GO:0006302">
    <property type="term" value="P:double-strand break repair"/>
    <property type="evidence" value="ECO:0007669"/>
    <property type="project" value="TreeGrafter"/>
</dbReference>
<feature type="compositionally biased region" description="Basic and acidic residues" evidence="2">
    <location>
        <begin position="309"/>
        <end position="321"/>
    </location>
</feature>
<dbReference type="PANTHER" id="PTHR10133">
    <property type="entry name" value="DNA POLYMERASE I"/>
    <property type="match status" value="1"/>
</dbReference>
<reference evidence="4" key="1">
    <citation type="submission" date="2022-03" db="EMBL/GenBank/DDBJ databases">
        <authorList>
            <person name="Lindestad O."/>
        </authorList>
    </citation>
    <scope>NUCLEOTIDE SEQUENCE</scope>
</reference>
<evidence type="ECO:0000313" key="5">
    <source>
        <dbReference type="Proteomes" id="UP000838756"/>
    </source>
</evidence>
<keyword evidence="1" id="KW-0235">DNA replication</keyword>
<dbReference type="EMBL" id="CAKXAJ010025208">
    <property type="protein sequence ID" value="CAH2236505.1"/>
    <property type="molecule type" value="Genomic_DNA"/>
</dbReference>
<dbReference type="PANTHER" id="PTHR10133:SF27">
    <property type="entry name" value="DNA POLYMERASE NU"/>
    <property type="match status" value="1"/>
</dbReference>
<protein>
    <submittedName>
        <fullName evidence="4">Jg21264 protein</fullName>
    </submittedName>
</protein>
<accession>A0A8S4RHB2</accession>
<dbReference type="Pfam" id="PF00476">
    <property type="entry name" value="DNA_pol_A"/>
    <property type="match status" value="1"/>
</dbReference>